<comment type="caution">
    <text evidence="1">The sequence shown here is derived from an EMBL/GenBank/DDBJ whole genome shotgun (WGS) entry which is preliminary data.</text>
</comment>
<sequence>MTTKRLSKIFSWMSPNSKDQVDGAAGKEHQVITPSAANNWDNLPTFDKLPKYQDFDGCAWDVWGKDDELGTVNLLTEEVVKKAASEEIKTSYIAQLNTQSGSQWDGLRHFGLMEHGVFYNNVHMDTMTGGVVPLTDPKNIDPAFAKIGIQSGWFLGRRLAVT</sequence>
<name>A0AAW0CKU3_9AGAR</name>
<keyword evidence="2" id="KW-1185">Reference proteome</keyword>
<dbReference type="EMBL" id="JAYKXP010000037">
    <property type="protein sequence ID" value="KAK7040324.1"/>
    <property type="molecule type" value="Genomic_DNA"/>
</dbReference>
<gene>
    <name evidence="1" type="ORF">VNI00_009792</name>
</gene>
<reference evidence="1 2" key="1">
    <citation type="submission" date="2024-01" db="EMBL/GenBank/DDBJ databases">
        <title>A draft genome for a cacao thread blight-causing isolate of Paramarasmius palmivorus.</title>
        <authorList>
            <person name="Baruah I.K."/>
            <person name="Bukari Y."/>
            <person name="Amoako-Attah I."/>
            <person name="Meinhardt L.W."/>
            <person name="Bailey B.A."/>
            <person name="Cohen S.P."/>
        </authorList>
    </citation>
    <scope>NUCLEOTIDE SEQUENCE [LARGE SCALE GENOMIC DNA]</scope>
    <source>
        <strain evidence="1 2">GH-12</strain>
    </source>
</reference>
<accession>A0AAW0CKU3</accession>
<protein>
    <recommendedName>
        <fullName evidence="3">Reductive dehalogenase subunit A</fullName>
    </recommendedName>
</protein>
<dbReference type="Proteomes" id="UP001383192">
    <property type="component" value="Unassembled WGS sequence"/>
</dbReference>
<evidence type="ECO:0008006" key="3">
    <source>
        <dbReference type="Google" id="ProtNLM"/>
    </source>
</evidence>
<dbReference type="PANTHER" id="PTHR34861">
    <property type="match status" value="1"/>
</dbReference>
<proteinExistence type="predicted"/>
<dbReference type="PANTHER" id="PTHR34861:SF10">
    <property type="entry name" value="CYCLASE"/>
    <property type="match status" value="1"/>
</dbReference>
<evidence type="ECO:0000313" key="2">
    <source>
        <dbReference type="Proteomes" id="UP001383192"/>
    </source>
</evidence>
<evidence type="ECO:0000313" key="1">
    <source>
        <dbReference type="EMBL" id="KAK7040324.1"/>
    </source>
</evidence>
<dbReference type="AlphaFoldDB" id="A0AAW0CKU3"/>
<organism evidence="1 2">
    <name type="scientific">Paramarasmius palmivorus</name>
    <dbReference type="NCBI Taxonomy" id="297713"/>
    <lineage>
        <taxon>Eukaryota</taxon>
        <taxon>Fungi</taxon>
        <taxon>Dikarya</taxon>
        <taxon>Basidiomycota</taxon>
        <taxon>Agaricomycotina</taxon>
        <taxon>Agaricomycetes</taxon>
        <taxon>Agaricomycetidae</taxon>
        <taxon>Agaricales</taxon>
        <taxon>Marasmiineae</taxon>
        <taxon>Marasmiaceae</taxon>
        <taxon>Paramarasmius</taxon>
    </lineage>
</organism>